<keyword evidence="1" id="KW-0175">Coiled coil</keyword>
<comment type="caution">
    <text evidence="4">The sequence shown here is derived from an EMBL/GenBank/DDBJ whole genome shotgun (WGS) entry which is preliminary data.</text>
</comment>
<organism evidence="4 5">
    <name type="scientific">Hanseniaspora valbyensis NRRL Y-1626</name>
    <dbReference type="NCBI Taxonomy" id="766949"/>
    <lineage>
        <taxon>Eukaryota</taxon>
        <taxon>Fungi</taxon>
        <taxon>Dikarya</taxon>
        <taxon>Ascomycota</taxon>
        <taxon>Saccharomycotina</taxon>
        <taxon>Saccharomycetes</taxon>
        <taxon>Saccharomycodales</taxon>
        <taxon>Saccharomycodaceae</taxon>
        <taxon>Hanseniaspora</taxon>
    </lineage>
</organism>
<dbReference type="Proteomes" id="UP000092321">
    <property type="component" value="Unassembled WGS sequence"/>
</dbReference>
<feature type="domain" description="Spc7 kinetochore protein" evidence="3">
    <location>
        <begin position="233"/>
        <end position="421"/>
    </location>
</feature>
<dbReference type="Pfam" id="PF08317">
    <property type="entry name" value="Spc7"/>
    <property type="match status" value="1"/>
</dbReference>
<evidence type="ECO:0000313" key="5">
    <source>
        <dbReference type="Proteomes" id="UP000092321"/>
    </source>
</evidence>
<feature type="compositionally biased region" description="Basic and acidic residues" evidence="2">
    <location>
        <begin position="16"/>
        <end position="28"/>
    </location>
</feature>
<dbReference type="OrthoDB" id="5592879at2759"/>
<dbReference type="InterPro" id="IPR013253">
    <property type="entry name" value="Spc7_domain"/>
</dbReference>
<evidence type="ECO:0000259" key="3">
    <source>
        <dbReference type="Pfam" id="PF08317"/>
    </source>
</evidence>
<dbReference type="AlphaFoldDB" id="A0A1B7TF80"/>
<keyword evidence="5" id="KW-1185">Reference proteome</keyword>
<dbReference type="EMBL" id="LXPE01000009">
    <property type="protein sequence ID" value="OBA27393.1"/>
    <property type="molecule type" value="Genomic_DNA"/>
</dbReference>
<reference evidence="5" key="1">
    <citation type="journal article" date="2016" name="Proc. Natl. Acad. Sci. U.S.A.">
        <title>Comparative genomics of biotechnologically important yeasts.</title>
        <authorList>
            <person name="Riley R."/>
            <person name="Haridas S."/>
            <person name="Wolfe K.H."/>
            <person name="Lopes M.R."/>
            <person name="Hittinger C.T."/>
            <person name="Goeker M."/>
            <person name="Salamov A.A."/>
            <person name="Wisecaver J.H."/>
            <person name="Long T.M."/>
            <person name="Calvey C.H."/>
            <person name="Aerts A.L."/>
            <person name="Barry K.W."/>
            <person name="Choi C."/>
            <person name="Clum A."/>
            <person name="Coughlan A.Y."/>
            <person name="Deshpande S."/>
            <person name="Douglass A.P."/>
            <person name="Hanson S.J."/>
            <person name="Klenk H.-P."/>
            <person name="LaButti K.M."/>
            <person name="Lapidus A."/>
            <person name="Lindquist E.A."/>
            <person name="Lipzen A.M."/>
            <person name="Meier-Kolthoff J.P."/>
            <person name="Ohm R.A."/>
            <person name="Otillar R.P."/>
            <person name="Pangilinan J.L."/>
            <person name="Peng Y."/>
            <person name="Rokas A."/>
            <person name="Rosa C.A."/>
            <person name="Scheuner C."/>
            <person name="Sibirny A.A."/>
            <person name="Slot J.C."/>
            <person name="Stielow J.B."/>
            <person name="Sun H."/>
            <person name="Kurtzman C.P."/>
            <person name="Blackwell M."/>
            <person name="Grigoriev I.V."/>
            <person name="Jeffries T.W."/>
        </authorList>
    </citation>
    <scope>NUCLEOTIDE SEQUENCE [LARGE SCALE GENOMIC DNA]</scope>
    <source>
        <strain evidence="5">NRRL Y-1626</strain>
    </source>
</reference>
<feature type="region of interest" description="Disordered" evidence="2">
    <location>
        <begin position="1"/>
        <end position="28"/>
    </location>
</feature>
<proteinExistence type="predicted"/>
<protein>
    <recommendedName>
        <fullName evidence="3">Spc7 kinetochore protein domain-containing protein</fullName>
    </recommendedName>
</protein>
<evidence type="ECO:0000256" key="1">
    <source>
        <dbReference type="SAM" id="Coils"/>
    </source>
</evidence>
<gene>
    <name evidence="4" type="ORF">HANVADRAFT_52412</name>
</gene>
<name>A0A1B7TF80_9ASCO</name>
<evidence type="ECO:0000313" key="4">
    <source>
        <dbReference type="EMBL" id="OBA27393.1"/>
    </source>
</evidence>
<feature type="coiled-coil region" evidence="1">
    <location>
        <begin position="398"/>
        <end position="425"/>
    </location>
</feature>
<sequence>MEDEIDSSNYSLDTDTDNKVTKNKDFEEKEKTNKRVSFLENDSKINEELSDLLEIKQKNTEDDEISIEIGGVLPVKDDVIEENVVETSLMKTNDNDISRSDIQYQVILEEEEEHEKIDSYKKNYSQIENSLVINKTMENFLSNGNTSNLFQSKIIDFSMINKSQQRLSPIHINNRKYPIIDYMNDTSNKANGSGNNILTDRSLIIASPSKKTYNKNSLLINNDEITEEKYGVLAAFFKQMKLSYFDELPEYLSNEKNKLILNNDFYKSNNKIKLFISNEDLNKIEQAIVYLNLYTKTPMLEIDRFIINELNSKLETSLANFNKINKDYNDPENRKKLPFLLQNFKVLKQDSYYFEKLIDIFGVMKKNCDLESQKIWLNWRIQQFDGISLVLRDNFLIVKEQQNELNIFEEKLTAILQEVEKLIELGTFKNKFFNKRESLIEDSFRNKNTFNKSIITRSSEQINEDIKKWETKRKQLLQKYDIDIGEINEITKEKQREIMAQIKSKKNNIKHKVKPLNDSASLVAKQNVKNDSALLKILKINKLNGVKIESKSNKNFKVSFAYIPKLLFKIKFDEPSQKIENITIDTLLNINDTDSDLVKLWNLNETDDIIKSFNRLTEVSEKLNYLYKVSRWFHDLKLKYTLLLNIQTIKTDNQQGILKFDIWLNNNMGKIKAVLDWNKFKELTINNTNLLTEIKDGQDPNKTDNDVGVFLYFYGDGFNWESFLPNYVTTLLGWTV</sequence>
<evidence type="ECO:0000256" key="2">
    <source>
        <dbReference type="SAM" id="MobiDB-lite"/>
    </source>
</evidence>
<accession>A0A1B7TF80</accession>